<feature type="transmembrane region" description="Helical" evidence="1">
    <location>
        <begin position="24"/>
        <end position="44"/>
    </location>
</feature>
<keyword evidence="1" id="KW-0812">Transmembrane</keyword>
<proteinExistence type="predicted"/>
<feature type="transmembrane region" description="Helical" evidence="1">
    <location>
        <begin position="59"/>
        <end position="81"/>
    </location>
</feature>
<name>A0A9Q9DCN2_ENSAD</name>
<feature type="transmembrane region" description="Helical" evidence="1">
    <location>
        <begin position="93"/>
        <end position="112"/>
    </location>
</feature>
<accession>A0A9Q9DCN2</accession>
<sequence length="212" mass="21986">MDTNDLIKALAADNRRPGLPMNTVWSGVAIGALVLAGVAFSILLGPRPDIAAAAETVRFLFKFVVTIALAAAAFAAMRVAAWPDADPRKLMPYLAVAPALVVGGVLLELLAVPSGSWVTKLVGTNYLVCMTFIPLIGVAPLALFLLALRHGAPSRPGLAGALAGLAAGGIAATFYAAHCPDDSPLFVATWYTIAVLMLTVLGALGGRWALRW</sequence>
<geneLocation type="plasmid" evidence="2 3">
    <name>pA</name>
</geneLocation>
<dbReference type="EMBL" id="CP098808">
    <property type="protein sequence ID" value="USJ26396.1"/>
    <property type="molecule type" value="Genomic_DNA"/>
</dbReference>
<dbReference type="AlphaFoldDB" id="A0A9Q9DCN2"/>
<dbReference type="InterPro" id="IPR009495">
    <property type="entry name" value="NrsF"/>
</dbReference>
<feature type="transmembrane region" description="Helical" evidence="1">
    <location>
        <begin position="189"/>
        <end position="210"/>
    </location>
</feature>
<dbReference type="RefSeq" id="WP_134886853.1">
    <property type="nucleotide sequence ID" value="NZ_CP098808.1"/>
</dbReference>
<feature type="transmembrane region" description="Helical" evidence="1">
    <location>
        <begin position="158"/>
        <end position="177"/>
    </location>
</feature>
<evidence type="ECO:0000313" key="2">
    <source>
        <dbReference type="EMBL" id="USJ26396.1"/>
    </source>
</evidence>
<keyword evidence="1" id="KW-1133">Transmembrane helix</keyword>
<reference evidence="2" key="1">
    <citation type="submission" date="2022-06" db="EMBL/GenBank/DDBJ databases">
        <title>Physiological and biochemical characterization and genomic elucidation of a strain of the genus Ensifer adhaerens M8 that combines arsenic oxidation and chromium reduction.</title>
        <authorList>
            <person name="Li X."/>
            <person name="Yu c."/>
        </authorList>
    </citation>
    <scope>NUCLEOTIDE SEQUENCE</scope>
    <source>
        <strain evidence="2">M8</strain>
        <plasmid evidence="2">pA</plasmid>
    </source>
</reference>
<keyword evidence="2" id="KW-0614">Plasmid</keyword>
<dbReference type="Proteomes" id="UP001055460">
    <property type="component" value="Plasmid pA"/>
</dbReference>
<dbReference type="Pfam" id="PF06532">
    <property type="entry name" value="NrsF"/>
    <property type="match status" value="1"/>
</dbReference>
<keyword evidence="1" id="KW-0472">Membrane</keyword>
<gene>
    <name evidence="2" type="ORF">NE863_20760</name>
</gene>
<organism evidence="2 3">
    <name type="scientific">Ensifer adhaerens</name>
    <name type="common">Sinorhizobium morelense</name>
    <dbReference type="NCBI Taxonomy" id="106592"/>
    <lineage>
        <taxon>Bacteria</taxon>
        <taxon>Pseudomonadati</taxon>
        <taxon>Pseudomonadota</taxon>
        <taxon>Alphaproteobacteria</taxon>
        <taxon>Hyphomicrobiales</taxon>
        <taxon>Rhizobiaceae</taxon>
        <taxon>Sinorhizobium/Ensifer group</taxon>
        <taxon>Ensifer</taxon>
    </lineage>
</organism>
<protein>
    <submittedName>
        <fullName evidence="2">NrsF family protein</fullName>
    </submittedName>
</protein>
<evidence type="ECO:0000256" key="1">
    <source>
        <dbReference type="SAM" id="Phobius"/>
    </source>
</evidence>
<evidence type="ECO:0000313" key="3">
    <source>
        <dbReference type="Proteomes" id="UP001055460"/>
    </source>
</evidence>
<feature type="transmembrane region" description="Helical" evidence="1">
    <location>
        <begin position="124"/>
        <end position="146"/>
    </location>
</feature>